<dbReference type="InterPro" id="IPR006671">
    <property type="entry name" value="Cyclin_N"/>
</dbReference>
<protein>
    <submittedName>
        <fullName evidence="7">G1/S-specific cyclin CLN3</fullName>
    </submittedName>
</protein>
<keyword evidence="2" id="KW-0132">Cell division</keyword>
<dbReference type="FunFam" id="1.10.472.10:FF:000010">
    <property type="entry name" value="G1/S-specific cyclin Cln1"/>
    <property type="match status" value="1"/>
</dbReference>
<dbReference type="OrthoDB" id="5590282at2759"/>
<name>A0A0W0CHI4_CANGB</name>
<feature type="domain" description="Cyclin-like" evidence="6">
    <location>
        <begin position="98"/>
        <end position="184"/>
    </location>
</feature>
<dbReference type="Gene3D" id="1.10.472.10">
    <property type="entry name" value="Cyclin-like"/>
    <property type="match status" value="2"/>
</dbReference>
<dbReference type="SUPFAM" id="SSF47954">
    <property type="entry name" value="Cyclin-like"/>
    <property type="match status" value="1"/>
</dbReference>
<evidence type="ECO:0000259" key="6">
    <source>
        <dbReference type="SMART" id="SM00385"/>
    </source>
</evidence>
<dbReference type="GO" id="GO:0042144">
    <property type="term" value="P:vacuole fusion, non-autophagic"/>
    <property type="evidence" value="ECO:0007669"/>
    <property type="project" value="EnsemblFungi"/>
</dbReference>
<proteinExistence type="inferred from homology"/>
<dbReference type="VEuPathDB" id="FungiDB:GWK60_M11935"/>
<dbReference type="Pfam" id="PF00134">
    <property type="entry name" value="Cyclin_N"/>
    <property type="match status" value="1"/>
</dbReference>
<dbReference type="SMART" id="SM00385">
    <property type="entry name" value="CYCLIN"/>
    <property type="match status" value="1"/>
</dbReference>
<dbReference type="Proteomes" id="UP000054886">
    <property type="component" value="Unassembled WGS sequence"/>
</dbReference>
<dbReference type="GO" id="GO:0016538">
    <property type="term" value="F:cyclin-dependent protein serine/threonine kinase regulator activity"/>
    <property type="evidence" value="ECO:0007669"/>
    <property type="project" value="EnsemblFungi"/>
</dbReference>
<keyword evidence="3 5" id="KW-0195">Cyclin</keyword>
<comment type="caution">
    <text evidence="7">The sequence shown here is derived from an EMBL/GenBank/DDBJ whole genome shotgun (WGS) entry which is preliminary data.</text>
</comment>
<comment type="similarity">
    <text evidence="1 5">Belongs to the cyclin family.</text>
</comment>
<gene>
    <name evidence="7" type="ORF">AO440_004371</name>
</gene>
<dbReference type="PROSITE" id="PS00292">
    <property type="entry name" value="CYCLINS"/>
    <property type="match status" value="1"/>
</dbReference>
<dbReference type="GO" id="GO:0007089">
    <property type="term" value="P:traversing start control point of mitotic cell cycle"/>
    <property type="evidence" value="ECO:0007669"/>
    <property type="project" value="EnsemblFungi"/>
</dbReference>
<dbReference type="CDD" id="cd20559">
    <property type="entry name" value="CYCLIN_ScCLN_like"/>
    <property type="match status" value="1"/>
</dbReference>
<dbReference type="InterPro" id="IPR013763">
    <property type="entry name" value="Cyclin-like_dom"/>
</dbReference>
<dbReference type="InterPro" id="IPR048258">
    <property type="entry name" value="Cyclins_cyclin-box"/>
</dbReference>
<dbReference type="GO" id="GO:0000307">
    <property type="term" value="C:cyclin-dependent protein kinase holoenzyme complex"/>
    <property type="evidence" value="ECO:0007669"/>
    <property type="project" value="EnsemblFungi"/>
</dbReference>
<dbReference type="GO" id="GO:0005634">
    <property type="term" value="C:nucleus"/>
    <property type="evidence" value="ECO:0007669"/>
    <property type="project" value="EnsemblFungi"/>
</dbReference>
<dbReference type="VEuPathDB" id="FungiDB:GW608_M11935"/>
<dbReference type="GO" id="GO:0051301">
    <property type="term" value="P:cell division"/>
    <property type="evidence" value="ECO:0007669"/>
    <property type="project" value="UniProtKB-KW"/>
</dbReference>
<evidence type="ECO:0000256" key="1">
    <source>
        <dbReference type="ARBA" id="ARBA00008742"/>
    </source>
</evidence>
<evidence type="ECO:0000256" key="3">
    <source>
        <dbReference type="ARBA" id="ARBA00023127"/>
    </source>
</evidence>
<dbReference type="VEuPathDB" id="FungiDB:B1J91_M11990g"/>
<dbReference type="AlphaFoldDB" id="A0A0W0CHI4"/>
<dbReference type="VEuPathDB" id="FungiDB:CAGL0M11990g"/>
<evidence type="ECO:0000256" key="4">
    <source>
        <dbReference type="ARBA" id="ARBA00023306"/>
    </source>
</evidence>
<evidence type="ECO:0000313" key="7">
    <source>
        <dbReference type="EMBL" id="KTA98909.1"/>
    </source>
</evidence>
<accession>A0A0W0CHI4</accession>
<dbReference type="GO" id="GO:0006357">
    <property type="term" value="P:regulation of transcription by RNA polymerase II"/>
    <property type="evidence" value="ECO:0007669"/>
    <property type="project" value="EnsemblFungi"/>
</dbReference>
<dbReference type="GO" id="GO:0000082">
    <property type="term" value="P:G1/S transition of mitotic cell cycle"/>
    <property type="evidence" value="ECO:0007669"/>
    <property type="project" value="EnsemblFungi"/>
</dbReference>
<evidence type="ECO:0000256" key="5">
    <source>
        <dbReference type="RuleBase" id="RU000383"/>
    </source>
</evidence>
<evidence type="ECO:0000256" key="2">
    <source>
        <dbReference type="ARBA" id="ARBA00022618"/>
    </source>
</evidence>
<keyword evidence="4" id="KW-0131">Cell cycle</keyword>
<sequence length="617" mass="69343">MSHKQIRNAVYETSSLPNMPYLAQIRRNIATIKAANPNLVRKELETHHLTVKEYSPNQLSHLLTLESELNHATTVAKSLANFKAQPQINHKMRTLIFDFLMYCHTRLNLSTSTLFLAFDILDRYASKYVIKSSTYQLIALTSLWISSKYWDSKNRVATLKVLQSLCCNQFTVNQFKEMELHLLKSLNWSLCHVATYDSFIDMLLFMKTNDANDNDFPKKLNINEIKLGAILLCELASFDLNLALNYNQSSIALAAITVVSMSLNFYNLNQWEDLQMNVNDDNMVNICKELLSLVVNIDSLPSSFKFKYISSKMPAGNSKRFSGREQQNGIPTSKRILDALQNYHVQLQLEELYRSQDYTNSYPFPTENISPNGSPLANTFDEAQPMSSAASSAFSSPSFSPKNPGYSNNANHTANDENHVYNQNLTLNDHSMIPQQSNILRKRQGLNSSASNLSPLSLGGNPNTAMNNFISPFASPELFSFAPVNNSNNIHKNFSLNKSLSSSSESIFTPQTSSRVPSRSGSIFCLPITPNTPSLLQGKMGRFHGGRKNQSISSINDGKMMSLRNNQYLCHVSNKSSISSMGSISSNFVRGHHKRDSSSLDLDFFQAERSCKRVDSR</sequence>
<evidence type="ECO:0000313" key="8">
    <source>
        <dbReference type="Proteomes" id="UP000054886"/>
    </source>
</evidence>
<dbReference type="InterPro" id="IPR039361">
    <property type="entry name" value="Cyclin"/>
</dbReference>
<organism evidence="7 8">
    <name type="scientific">Candida glabrata</name>
    <name type="common">Yeast</name>
    <name type="synonym">Torulopsis glabrata</name>
    <dbReference type="NCBI Taxonomy" id="5478"/>
    <lineage>
        <taxon>Eukaryota</taxon>
        <taxon>Fungi</taxon>
        <taxon>Dikarya</taxon>
        <taxon>Ascomycota</taxon>
        <taxon>Saccharomycotina</taxon>
        <taxon>Saccharomycetes</taxon>
        <taxon>Saccharomycetales</taxon>
        <taxon>Saccharomycetaceae</taxon>
        <taxon>Nakaseomyces</taxon>
    </lineage>
</organism>
<dbReference type="EMBL" id="LLZZ01000150">
    <property type="protein sequence ID" value="KTA98909.1"/>
    <property type="molecule type" value="Genomic_DNA"/>
</dbReference>
<dbReference type="InterPro" id="IPR036915">
    <property type="entry name" value="Cyclin-like_sf"/>
</dbReference>
<dbReference type="PANTHER" id="PTHR10177">
    <property type="entry name" value="CYCLINS"/>
    <property type="match status" value="1"/>
</dbReference>
<reference evidence="7 8" key="1">
    <citation type="submission" date="2015-10" db="EMBL/GenBank/DDBJ databases">
        <title>Draft genomes sequences of Candida glabrata isolates 1A, 1B, 2A, 2B, 3A and 3B.</title>
        <authorList>
            <person name="Haavelsrud O.E."/>
            <person name="Gaustad P."/>
        </authorList>
    </citation>
    <scope>NUCLEOTIDE SEQUENCE [LARGE SCALE GENOMIC DNA]</scope>
    <source>
        <strain evidence="7">910700640</strain>
    </source>
</reference>
<dbReference type="VEuPathDB" id="FungiDB:GVI51_M11957"/>